<dbReference type="Proteomes" id="UP000309992">
    <property type="component" value="Unassembled WGS sequence"/>
</dbReference>
<evidence type="ECO:0000313" key="1">
    <source>
        <dbReference type="EMBL" id="TKG58882.1"/>
    </source>
</evidence>
<evidence type="ECO:0000313" key="2">
    <source>
        <dbReference type="Proteomes" id="UP000309992"/>
    </source>
</evidence>
<proteinExistence type="predicted"/>
<organism evidence="1 2">
    <name type="scientific">Prauserella endophytica</name>
    <dbReference type="NCBI Taxonomy" id="1592324"/>
    <lineage>
        <taxon>Bacteria</taxon>
        <taxon>Bacillati</taxon>
        <taxon>Actinomycetota</taxon>
        <taxon>Actinomycetes</taxon>
        <taxon>Pseudonocardiales</taxon>
        <taxon>Pseudonocardiaceae</taxon>
        <taxon>Prauserella</taxon>
        <taxon>Prauserella coralliicola group</taxon>
    </lineage>
</organism>
<reference evidence="1 2" key="1">
    <citation type="journal article" date="2015" name="Antonie Van Leeuwenhoek">
        <title>Prauserella endophytica sp. nov., an endophytic actinobacterium isolated from Tamarix taklamakanensis.</title>
        <authorList>
            <person name="Liu J.M."/>
            <person name="Habden X."/>
            <person name="Guo L."/>
            <person name="Tuo L."/>
            <person name="Jiang Z.K."/>
            <person name="Liu S.W."/>
            <person name="Liu X.F."/>
            <person name="Chen L."/>
            <person name="Li R.F."/>
            <person name="Zhang Y.Q."/>
            <person name="Sun C.H."/>
        </authorList>
    </citation>
    <scope>NUCLEOTIDE SEQUENCE [LARGE SCALE GENOMIC DNA]</scope>
    <source>
        <strain evidence="1 2">CGMCC 4.7182</strain>
    </source>
</reference>
<keyword evidence="2" id="KW-1185">Reference proteome</keyword>
<dbReference type="EMBL" id="SWMS01000049">
    <property type="protein sequence ID" value="TKG58882.1"/>
    <property type="molecule type" value="Genomic_DNA"/>
</dbReference>
<evidence type="ECO:0008006" key="3">
    <source>
        <dbReference type="Google" id="ProtNLM"/>
    </source>
</evidence>
<dbReference type="RefSeq" id="WP_137097411.1">
    <property type="nucleotide sequence ID" value="NZ_SWMS01000049.1"/>
</dbReference>
<name>A0ABY2RSS5_9PSEU</name>
<protein>
    <recommendedName>
        <fullName evidence="3">Baseplate protein J-like domain-containing protein</fullName>
    </recommendedName>
</protein>
<comment type="caution">
    <text evidence="1">The sequence shown here is derived from an EMBL/GenBank/DDBJ whole genome shotgun (WGS) entry which is preliminary data.</text>
</comment>
<gene>
    <name evidence="1" type="ORF">FCN18_37335</name>
</gene>
<accession>A0ABY2RSS5</accession>
<sequence>MADFQFNVAKGRIAELARRVDGGDPANSRLLVVAINRGAATDATMRDYDTLAALLGDAAVAEVTNTGYARLTRTAAQVTVTVDNSGDVQNVSIGTLSFGSISAGTAWTDIVVCYIPDGVTPGADSTAIPLTNHTFAVTPDGTSVTATENASGFFGAS</sequence>